<dbReference type="Pfam" id="PF12937">
    <property type="entry name" value="F-box-like"/>
    <property type="match status" value="1"/>
</dbReference>
<sequence>MPCEALPVELEQHILSYLKDDIPSLRSCALTCHRWVYSTQRYLFAKVQLDFRHVPFPSQANPPDRFCQLLLSSPRISAYVRELSIVIAHGMEDQDLHRLTEILQVCLPLLRHLRGINLGRGSTTSGSSGGGGGRLNSVISSTTTSVTTAIPCPTTSSVSEPGIRPKGYIWPVSWSFIPSAVRNELRTAFRSQSLVHIRLAHMRGIPLSVLALAGCPLLEGLVLEDVTFSGALEGGGTGGETVDWDASAAAQAQRRPRDSVLQSQRRPLKMLRLELAEPAFHAFAQWATNDDCPLDISSVQHMSLTMPKQYSTHGGINALLSECADSLRTFCCRLEVQAIGVNHDAVTSPLDVSALHNLRTLRLAMCRPRQKKTGAAMILFNNFKNFIPNVLAQLEPATHGLLDEVSVKLDVGEWKTATDIREAAQRIRVHMLDRRDRDDDDDDERRESGTTAKFANLRKMKWFVAGNEALRAALADGLQATPLPSGCQYAADSEEGSERVVEVRPCDTADSPGYLDCAEEEEDTFATFAIF</sequence>
<protein>
    <recommendedName>
        <fullName evidence="1">F-box domain-containing protein</fullName>
    </recommendedName>
</protein>
<name>A0A8H7XQ55_PSICU</name>
<dbReference type="SUPFAM" id="SSF81383">
    <property type="entry name" value="F-box domain"/>
    <property type="match status" value="1"/>
</dbReference>
<reference evidence="2" key="1">
    <citation type="submission" date="2021-02" db="EMBL/GenBank/DDBJ databases">
        <title>Psilocybe cubensis genome.</title>
        <authorList>
            <person name="Mckernan K.J."/>
            <person name="Crawford S."/>
            <person name="Trippe A."/>
            <person name="Kane L.T."/>
            <person name="Mclaughlin S."/>
        </authorList>
    </citation>
    <scope>NUCLEOTIDE SEQUENCE [LARGE SCALE GENOMIC DNA]</scope>
    <source>
        <strain evidence="2">MGC-MH-2018</strain>
    </source>
</reference>
<dbReference type="InterPro" id="IPR036047">
    <property type="entry name" value="F-box-like_dom_sf"/>
</dbReference>
<gene>
    <name evidence="2" type="ORF">JR316_011450</name>
</gene>
<dbReference type="OrthoDB" id="2788229at2759"/>
<dbReference type="EMBL" id="JAFIQS010000014">
    <property type="protein sequence ID" value="KAG5163665.1"/>
    <property type="molecule type" value="Genomic_DNA"/>
</dbReference>
<dbReference type="Gene3D" id="1.20.1280.50">
    <property type="match status" value="1"/>
</dbReference>
<dbReference type="AlphaFoldDB" id="A0A8H7XQ55"/>
<accession>A0A8H7XQ55</accession>
<evidence type="ECO:0000313" key="2">
    <source>
        <dbReference type="EMBL" id="KAG5163665.1"/>
    </source>
</evidence>
<feature type="domain" description="F-box" evidence="1">
    <location>
        <begin position="4"/>
        <end position="35"/>
    </location>
</feature>
<comment type="caution">
    <text evidence="2">The sequence shown here is derived from an EMBL/GenBank/DDBJ whole genome shotgun (WGS) entry which is preliminary data.</text>
</comment>
<evidence type="ECO:0000259" key="1">
    <source>
        <dbReference type="Pfam" id="PF12937"/>
    </source>
</evidence>
<dbReference type="InterPro" id="IPR001810">
    <property type="entry name" value="F-box_dom"/>
</dbReference>
<organism evidence="2">
    <name type="scientific">Psilocybe cubensis</name>
    <name type="common">Psychedelic mushroom</name>
    <name type="synonym">Stropharia cubensis</name>
    <dbReference type="NCBI Taxonomy" id="181762"/>
    <lineage>
        <taxon>Eukaryota</taxon>
        <taxon>Fungi</taxon>
        <taxon>Dikarya</taxon>
        <taxon>Basidiomycota</taxon>
        <taxon>Agaricomycotina</taxon>
        <taxon>Agaricomycetes</taxon>
        <taxon>Agaricomycetidae</taxon>
        <taxon>Agaricales</taxon>
        <taxon>Agaricineae</taxon>
        <taxon>Strophariaceae</taxon>
        <taxon>Psilocybe</taxon>
    </lineage>
</organism>
<proteinExistence type="predicted"/>